<comment type="caution">
    <text evidence="1">The sequence shown here is derived from an EMBL/GenBank/DDBJ whole genome shotgun (WGS) entry which is preliminary data.</text>
</comment>
<gene>
    <name evidence="1" type="ORF">Ocin01_15972</name>
</gene>
<proteinExistence type="predicted"/>
<reference evidence="1 2" key="1">
    <citation type="journal article" date="2016" name="Genome Biol. Evol.">
        <title>Gene Family Evolution Reflects Adaptation to Soil Environmental Stressors in the Genome of the Collembolan Orchesella cincta.</title>
        <authorList>
            <person name="Faddeeva-Vakhrusheva A."/>
            <person name="Derks M.F."/>
            <person name="Anvar S.Y."/>
            <person name="Agamennone V."/>
            <person name="Suring W."/>
            <person name="Smit S."/>
            <person name="van Straalen N.M."/>
            <person name="Roelofs D."/>
        </authorList>
    </citation>
    <scope>NUCLEOTIDE SEQUENCE [LARGE SCALE GENOMIC DNA]</scope>
    <source>
        <tissue evidence="1">Mixed pool</tissue>
    </source>
</reference>
<protein>
    <submittedName>
        <fullName evidence="1">Uncharacterized protein</fullName>
    </submittedName>
</protein>
<evidence type="ECO:0000313" key="2">
    <source>
        <dbReference type="Proteomes" id="UP000094527"/>
    </source>
</evidence>
<keyword evidence="2" id="KW-1185">Reference proteome</keyword>
<name>A0A1D2MCK5_ORCCI</name>
<accession>A0A1D2MCK5</accession>
<organism evidence="1 2">
    <name type="scientific">Orchesella cincta</name>
    <name type="common">Springtail</name>
    <name type="synonym">Podura cincta</name>
    <dbReference type="NCBI Taxonomy" id="48709"/>
    <lineage>
        <taxon>Eukaryota</taxon>
        <taxon>Metazoa</taxon>
        <taxon>Ecdysozoa</taxon>
        <taxon>Arthropoda</taxon>
        <taxon>Hexapoda</taxon>
        <taxon>Collembola</taxon>
        <taxon>Entomobryomorpha</taxon>
        <taxon>Entomobryoidea</taxon>
        <taxon>Orchesellidae</taxon>
        <taxon>Orchesellinae</taxon>
        <taxon>Orchesella</taxon>
    </lineage>
</organism>
<dbReference type="AlphaFoldDB" id="A0A1D2MCK5"/>
<evidence type="ECO:0000313" key="1">
    <source>
        <dbReference type="EMBL" id="ODM90710.1"/>
    </source>
</evidence>
<sequence length="227" mass="25701">MDLEEREQPPAKFVEDIFPLESIDNFVIFLDLERNLQLFTVTSGLDKRDPDIPGLVFPLIFPSLSSEDVLNYHGDPRWSEAVEHFFKFLPAHYDIRISSKSPTFPKHPLSNDIRHSLCKGEQEVFSERTTLIQLVEKFGSEIFHLDLTLTFPERTHTQLTQHAVIRSCLRHMPNLKTASIFVRNNGKFMTEPGDANLGGLVRLSTNVDGILSHDGLVVNSCLKSTAG</sequence>
<dbReference type="EMBL" id="LJIJ01001833">
    <property type="protein sequence ID" value="ODM90710.1"/>
    <property type="molecule type" value="Genomic_DNA"/>
</dbReference>
<dbReference type="Proteomes" id="UP000094527">
    <property type="component" value="Unassembled WGS sequence"/>
</dbReference>